<dbReference type="PROSITE" id="PS50888">
    <property type="entry name" value="BHLH"/>
    <property type="match status" value="1"/>
</dbReference>
<feature type="region of interest" description="Disordered" evidence="6">
    <location>
        <begin position="231"/>
        <end position="259"/>
    </location>
</feature>
<evidence type="ECO:0000313" key="8">
    <source>
        <dbReference type="Proteomes" id="UP000472372"/>
    </source>
</evidence>
<accession>A0A6S6VTF8</accession>
<evidence type="ECO:0000256" key="2">
    <source>
        <dbReference type="ARBA" id="ARBA00023015"/>
    </source>
</evidence>
<feature type="compositionally biased region" description="Polar residues" evidence="6">
    <location>
        <begin position="198"/>
        <end position="214"/>
    </location>
</feature>
<evidence type="ECO:0000256" key="5">
    <source>
        <dbReference type="ARBA" id="ARBA00023242"/>
    </source>
</evidence>
<dbReference type="SMART" id="SM00353">
    <property type="entry name" value="HLH"/>
    <property type="match status" value="1"/>
</dbReference>
<dbReference type="PANTHER" id="PTHR15741:SF27">
    <property type="entry name" value="TRANSCRIPTION FACTOR AP-4"/>
    <property type="match status" value="1"/>
</dbReference>
<comment type="subcellular location">
    <subcellularLocation>
        <location evidence="1">Nucleus</location>
    </subcellularLocation>
</comment>
<evidence type="ECO:0000256" key="4">
    <source>
        <dbReference type="ARBA" id="ARBA00023163"/>
    </source>
</evidence>
<feature type="compositionally biased region" description="Basic residues" evidence="6">
    <location>
        <begin position="337"/>
        <end position="346"/>
    </location>
</feature>
<keyword evidence="4" id="KW-0804">Transcription</keyword>
<feature type="compositionally biased region" description="Basic and acidic residues" evidence="6">
    <location>
        <begin position="366"/>
        <end position="386"/>
    </location>
</feature>
<dbReference type="PANTHER" id="PTHR15741">
    <property type="entry name" value="BASIC HELIX-LOOP-HELIX ZIP TRANSCRIPTION FACTOR"/>
    <property type="match status" value="1"/>
</dbReference>
<keyword evidence="3" id="KW-0238">DNA-binding</keyword>
<organism evidence="7 8">
    <name type="scientific">Pyrenophora teres f. teres</name>
    <dbReference type="NCBI Taxonomy" id="97479"/>
    <lineage>
        <taxon>Eukaryota</taxon>
        <taxon>Fungi</taxon>
        <taxon>Dikarya</taxon>
        <taxon>Ascomycota</taxon>
        <taxon>Pezizomycotina</taxon>
        <taxon>Dothideomycetes</taxon>
        <taxon>Pleosporomycetidae</taxon>
        <taxon>Pleosporales</taxon>
        <taxon>Pleosporineae</taxon>
        <taxon>Pleosporaceae</taxon>
        <taxon>Pyrenophora</taxon>
    </lineage>
</organism>
<evidence type="ECO:0000256" key="3">
    <source>
        <dbReference type="ARBA" id="ARBA00023125"/>
    </source>
</evidence>
<protein>
    <submittedName>
        <fullName evidence="7">HLH</fullName>
    </submittedName>
</protein>
<dbReference type="GO" id="GO:0000978">
    <property type="term" value="F:RNA polymerase II cis-regulatory region sequence-specific DNA binding"/>
    <property type="evidence" value="ECO:0007669"/>
    <property type="project" value="TreeGrafter"/>
</dbReference>
<feature type="compositionally biased region" description="Polar residues" evidence="6">
    <location>
        <begin position="150"/>
        <end position="160"/>
    </location>
</feature>
<dbReference type="EMBL" id="HG992979">
    <property type="protein sequence ID" value="CAE7023176.1"/>
    <property type="molecule type" value="Genomic_DNA"/>
</dbReference>
<dbReference type="Pfam" id="PF00010">
    <property type="entry name" value="HLH"/>
    <property type="match status" value="1"/>
</dbReference>
<dbReference type="Proteomes" id="UP000472372">
    <property type="component" value="Chromosome 3"/>
</dbReference>
<dbReference type="GO" id="GO:0046983">
    <property type="term" value="F:protein dimerization activity"/>
    <property type="evidence" value="ECO:0007669"/>
    <property type="project" value="InterPro"/>
</dbReference>
<feature type="region of interest" description="Disordered" evidence="6">
    <location>
        <begin position="285"/>
        <end position="386"/>
    </location>
</feature>
<feature type="compositionally biased region" description="Polar residues" evidence="6">
    <location>
        <begin position="285"/>
        <end position="294"/>
    </location>
</feature>
<reference evidence="7" key="1">
    <citation type="submission" date="2021-02" db="EMBL/GenBank/DDBJ databases">
        <authorList>
            <person name="Syme A R."/>
            <person name="Syme A R."/>
            <person name="Moolhuijzen P."/>
        </authorList>
    </citation>
    <scope>NUCLEOTIDE SEQUENCE</scope>
    <source>
        <strain evidence="7">W1-1</strain>
    </source>
</reference>
<feature type="region of interest" description="Disordered" evidence="6">
    <location>
        <begin position="185"/>
        <end position="214"/>
    </location>
</feature>
<evidence type="ECO:0000256" key="6">
    <source>
        <dbReference type="SAM" id="MobiDB-lite"/>
    </source>
</evidence>
<dbReference type="GO" id="GO:0005634">
    <property type="term" value="C:nucleus"/>
    <property type="evidence" value="ECO:0007669"/>
    <property type="project" value="UniProtKB-SubCell"/>
</dbReference>
<dbReference type="InterPro" id="IPR052207">
    <property type="entry name" value="Max-like/E-box_TFs"/>
</dbReference>
<name>A0A6S6VTF8_9PLEO</name>
<dbReference type="InterPro" id="IPR011598">
    <property type="entry name" value="bHLH_dom"/>
</dbReference>
<feature type="compositionally biased region" description="Acidic residues" evidence="6">
    <location>
        <begin position="301"/>
        <end position="315"/>
    </location>
</feature>
<keyword evidence="2" id="KW-0805">Transcription regulation</keyword>
<evidence type="ECO:0000313" key="7">
    <source>
        <dbReference type="EMBL" id="CAE7023176.1"/>
    </source>
</evidence>
<sequence length="438" mass="48308">MNDKDPPPFGYTFSNDFFESIPSACDNNGQSILSDMENQHLDNFFSSTNPFDLLDSQPLPPALESKASAHDYNNWEEFIAPPTVHRVTSTIPDQARLQNNFHHEPHYAPSLHSNFLANTEDELQAAATLFNQAQPSYTNGRSHSLHEQPHPSTNFAVNGTSDFSHTGLSMTIPPHSLINERLGVLTPSHNGQGMDPQFPSQWSTSKAPQQQQQADFGPPLQKLDLKRSYTFGTDNSFNSPSGFSGPNGRSGSQVAARSSINDVEETHQHLLRAVAGIVEAPSISPTTYTHTASSLAPGPRDDDDQTEEDVSDDEHDDRPAKKRKKSLAKGGKDTPKKAARSSKARKAVVAEESAKKKRTPAAAQKTHRENLTEEQKRNNHILSEQKRRDLIKQGYKDLNEVVPAVRGGGLSKSQVLVEAANFLEKLIEDNETYRRSAG</sequence>
<feature type="region of interest" description="Disordered" evidence="6">
    <location>
        <begin position="135"/>
        <end position="160"/>
    </location>
</feature>
<dbReference type="GO" id="GO:0000981">
    <property type="term" value="F:DNA-binding transcription factor activity, RNA polymerase II-specific"/>
    <property type="evidence" value="ECO:0007669"/>
    <property type="project" value="TreeGrafter"/>
</dbReference>
<dbReference type="Gene3D" id="4.10.280.10">
    <property type="entry name" value="Helix-loop-helix DNA-binding domain"/>
    <property type="match status" value="1"/>
</dbReference>
<dbReference type="InterPro" id="IPR036638">
    <property type="entry name" value="HLH_DNA-bd_sf"/>
</dbReference>
<dbReference type="AlphaFoldDB" id="A0A6S6VTF8"/>
<evidence type="ECO:0000256" key="1">
    <source>
        <dbReference type="ARBA" id="ARBA00004123"/>
    </source>
</evidence>
<gene>
    <name evidence="7" type="ORF">PTTW11_03542</name>
</gene>
<keyword evidence="5" id="KW-0539">Nucleus</keyword>
<proteinExistence type="predicted"/>
<dbReference type="SUPFAM" id="SSF47459">
    <property type="entry name" value="HLH, helix-loop-helix DNA-binding domain"/>
    <property type="match status" value="1"/>
</dbReference>